<dbReference type="SUPFAM" id="SSF50249">
    <property type="entry name" value="Nucleic acid-binding proteins"/>
    <property type="match status" value="1"/>
</dbReference>
<evidence type="ECO:0000256" key="3">
    <source>
        <dbReference type="ARBA" id="ARBA00022598"/>
    </source>
</evidence>
<evidence type="ECO:0000313" key="6">
    <source>
        <dbReference type="EMBL" id="PKG30267.1"/>
    </source>
</evidence>
<dbReference type="Proteomes" id="UP000233343">
    <property type="component" value="Unassembled WGS sequence"/>
</dbReference>
<dbReference type="RefSeq" id="WP_066199709.1">
    <property type="nucleotide sequence ID" value="NZ_JARMMB010000019.1"/>
</dbReference>
<dbReference type="AlphaFoldDB" id="A0A2N0ZL75"/>
<evidence type="ECO:0000256" key="2">
    <source>
        <dbReference type="ARBA" id="ARBA00012727"/>
    </source>
</evidence>
<dbReference type="EMBL" id="PISD01000008">
    <property type="protein sequence ID" value="PKG30267.1"/>
    <property type="molecule type" value="Genomic_DNA"/>
</dbReference>
<comment type="catalytic activity">
    <reaction evidence="4">
        <text>ATP + (deoxyribonucleotide)n-3'-hydroxyl + 5'-phospho-(deoxyribonucleotide)m = (deoxyribonucleotide)n+m + AMP + diphosphate.</text>
        <dbReference type="EC" id="6.5.1.1"/>
    </reaction>
</comment>
<dbReference type="InterPro" id="IPR012310">
    <property type="entry name" value="DNA_ligase_ATP-dep_cent"/>
</dbReference>
<dbReference type="SUPFAM" id="SSF56091">
    <property type="entry name" value="DNA ligase/mRNA capping enzyme, catalytic domain"/>
    <property type="match status" value="1"/>
</dbReference>
<feature type="domain" description="ATP-dependent DNA ligase family profile" evidence="5">
    <location>
        <begin position="107"/>
        <end position="236"/>
    </location>
</feature>
<organism evidence="6 7">
    <name type="scientific">Cytobacillus horneckiae</name>
    <dbReference type="NCBI Taxonomy" id="549687"/>
    <lineage>
        <taxon>Bacteria</taxon>
        <taxon>Bacillati</taxon>
        <taxon>Bacillota</taxon>
        <taxon>Bacilli</taxon>
        <taxon>Bacillales</taxon>
        <taxon>Bacillaceae</taxon>
        <taxon>Cytobacillus</taxon>
    </lineage>
</organism>
<dbReference type="CDD" id="cd07906">
    <property type="entry name" value="Adenylation_DNA_ligase_LigD_LigC"/>
    <property type="match status" value="1"/>
</dbReference>
<gene>
    <name evidence="6" type="ORF">CWS20_04565</name>
</gene>
<evidence type="ECO:0000259" key="5">
    <source>
        <dbReference type="PROSITE" id="PS50160"/>
    </source>
</evidence>
<evidence type="ECO:0000313" key="7">
    <source>
        <dbReference type="Proteomes" id="UP000233343"/>
    </source>
</evidence>
<dbReference type="InterPro" id="IPR050191">
    <property type="entry name" value="ATP-dep_DNA_ligase"/>
</dbReference>
<dbReference type="Pfam" id="PF01068">
    <property type="entry name" value="DNA_ligase_A_M"/>
    <property type="match status" value="1"/>
</dbReference>
<dbReference type="PROSITE" id="PS50160">
    <property type="entry name" value="DNA_LIGASE_A3"/>
    <property type="match status" value="1"/>
</dbReference>
<keyword evidence="3 6" id="KW-0436">Ligase</keyword>
<dbReference type="InterPro" id="IPR012309">
    <property type="entry name" value="DNA_ligase_ATP-dep_C"/>
</dbReference>
<dbReference type="GO" id="GO:0006310">
    <property type="term" value="P:DNA recombination"/>
    <property type="evidence" value="ECO:0007669"/>
    <property type="project" value="InterPro"/>
</dbReference>
<dbReference type="PANTHER" id="PTHR45674:SF4">
    <property type="entry name" value="DNA LIGASE 1"/>
    <property type="match status" value="1"/>
</dbReference>
<dbReference type="PANTHER" id="PTHR45674">
    <property type="entry name" value="DNA LIGASE 1/3 FAMILY MEMBER"/>
    <property type="match status" value="1"/>
</dbReference>
<dbReference type="EC" id="6.5.1.1" evidence="2"/>
<comment type="caution">
    <text evidence="6">The sequence shown here is derived from an EMBL/GenBank/DDBJ whole genome shotgun (WGS) entry which is preliminary data.</text>
</comment>
<dbReference type="GO" id="GO:0003910">
    <property type="term" value="F:DNA ligase (ATP) activity"/>
    <property type="evidence" value="ECO:0007669"/>
    <property type="project" value="UniProtKB-EC"/>
</dbReference>
<keyword evidence="7" id="KW-1185">Reference proteome</keyword>
<reference evidence="6 7" key="1">
    <citation type="journal article" date="2010" name="Int. J. Syst. Evol. Microbiol.">
        <title>Bacillus horneckiae sp. nov., isolated from a spacecraft-assembly clean room.</title>
        <authorList>
            <person name="Vaishampayan P."/>
            <person name="Probst A."/>
            <person name="Krishnamurthi S."/>
            <person name="Ghosh S."/>
            <person name="Osman S."/>
            <person name="McDowall A."/>
            <person name="Ruckmani A."/>
            <person name="Mayilraj S."/>
            <person name="Venkateswaran K."/>
        </authorList>
    </citation>
    <scope>NUCLEOTIDE SEQUENCE [LARGE SCALE GENOMIC DNA]</scope>
    <source>
        <strain evidence="7">1PO1SC</strain>
    </source>
</reference>
<comment type="similarity">
    <text evidence="1">Belongs to the ATP-dependent DNA ligase family.</text>
</comment>
<evidence type="ECO:0000256" key="1">
    <source>
        <dbReference type="ARBA" id="ARBA00007572"/>
    </source>
</evidence>
<dbReference type="GO" id="GO:0005524">
    <property type="term" value="F:ATP binding"/>
    <property type="evidence" value="ECO:0007669"/>
    <property type="project" value="InterPro"/>
</dbReference>
<dbReference type="Gene3D" id="2.40.50.140">
    <property type="entry name" value="Nucleic acid-binding proteins"/>
    <property type="match status" value="1"/>
</dbReference>
<name>A0A2N0ZL75_9BACI</name>
<dbReference type="Pfam" id="PF04679">
    <property type="entry name" value="DNA_ligase_A_C"/>
    <property type="match status" value="1"/>
</dbReference>
<sequence>MEPIIPFEPMITNDIPAGEQWIAQVKWDGTRMLTYCQNGQVKLFNRKLNERTKQYPEIHNYREYCRADSFIFDGEMIALQDGKPSFYNVMKRDRIRKFANLPLLIAEVPIIYMVFDLLYCNGKWIVDQPLSERQAMLAEVLLPNAAVQMVESFSDKLGLYQACMDKELEGVVFKNLTSAYTIGGKDARWLKRKKESDLIAYVGGVSYRGNVVNSLDLGIWNKENEFVYIGSAGGGKLSVRDWKDVTHAVQQIIQFDSPFSNYRQPETNLEHHWIQPVLQVKVAFLEWTQSHTLRQPIIQAFV</sequence>
<proteinExistence type="inferred from homology"/>
<dbReference type="InterPro" id="IPR012340">
    <property type="entry name" value="NA-bd_OB-fold"/>
</dbReference>
<protein>
    <recommendedName>
        <fullName evidence="2">DNA ligase (ATP)</fullName>
        <ecNumber evidence="2">6.5.1.1</ecNumber>
    </recommendedName>
</protein>
<accession>A0A2N0ZL75</accession>
<dbReference type="GO" id="GO:0006281">
    <property type="term" value="P:DNA repair"/>
    <property type="evidence" value="ECO:0007669"/>
    <property type="project" value="InterPro"/>
</dbReference>
<dbReference type="Gene3D" id="3.30.470.30">
    <property type="entry name" value="DNA ligase/mRNA capping enzyme"/>
    <property type="match status" value="1"/>
</dbReference>
<evidence type="ECO:0000256" key="4">
    <source>
        <dbReference type="ARBA" id="ARBA00034003"/>
    </source>
</evidence>